<protein>
    <submittedName>
        <fullName evidence="1">Uncharacterized protein</fullName>
    </submittedName>
</protein>
<proteinExistence type="predicted"/>
<organism evidence="1 2">
    <name type="scientific">Serratia quinivorans</name>
    <dbReference type="NCBI Taxonomy" id="137545"/>
    <lineage>
        <taxon>Bacteria</taxon>
        <taxon>Pseudomonadati</taxon>
        <taxon>Pseudomonadota</taxon>
        <taxon>Gammaproteobacteria</taxon>
        <taxon>Enterobacterales</taxon>
        <taxon>Yersiniaceae</taxon>
        <taxon>Serratia</taxon>
    </lineage>
</organism>
<dbReference type="EMBL" id="UGYN01000002">
    <property type="protein sequence ID" value="SUI88304.1"/>
    <property type="molecule type" value="Genomic_DNA"/>
</dbReference>
<reference evidence="1 2" key="1">
    <citation type="submission" date="2018-06" db="EMBL/GenBank/DDBJ databases">
        <authorList>
            <consortium name="Pathogen Informatics"/>
            <person name="Doyle S."/>
        </authorList>
    </citation>
    <scope>NUCLEOTIDE SEQUENCE [LARGE SCALE GENOMIC DNA]</scope>
    <source>
        <strain evidence="1 2">NCTC11544</strain>
    </source>
</reference>
<dbReference type="AlphaFoldDB" id="A0A380AVQ9"/>
<accession>A0A380AVQ9</accession>
<evidence type="ECO:0000313" key="1">
    <source>
        <dbReference type="EMBL" id="SUI88304.1"/>
    </source>
</evidence>
<name>A0A380AVQ9_9GAMM</name>
<gene>
    <name evidence="1" type="ORF">NCTC11544_05123</name>
</gene>
<sequence length="130" mass="13742">MVINKVWVVAFLMVITGGVSAKDKPLGGKAFINHDYVCTGVSTGRAAAMTVQELPGGASSITIAENTPKPITASLTAMDDQTRASRQYKLDFGNGAKEVLLLSDLTKIATVTMLNAVGLEVFTSLVCYED</sequence>
<dbReference type="Proteomes" id="UP000255529">
    <property type="component" value="Unassembled WGS sequence"/>
</dbReference>
<evidence type="ECO:0000313" key="2">
    <source>
        <dbReference type="Proteomes" id="UP000255529"/>
    </source>
</evidence>